<keyword evidence="11" id="KW-1185">Reference proteome</keyword>
<dbReference type="RefSeq" id="WP_223791322.1">
    <property type="nucleotide sequence ID" value="NZ_JAIOUQ010000007.1"/>
</dbReference>
<keyword evidence="6 8" id="KW-0057">Aromatic amino acid biosynthesis</keyword>
<keyword evidence="7 8" id="KW-0413">Isomerase</keyword>
<dbReference type="CDD" id="cd00405">
    <property type="entry name" value="PRAI"/>
    <property type="match status" value="1"/>
</dbReference>
<evidence type="ECO:0000256" key="6">
    <source>
        <dbReference type="ARBA" id="ARBA00023141"/>
    </source>
</evidence>
<evidence type="ECO:0000256" key="3">
    <source>
        <dbReference type="ARBA" id="ARBA00007571"/>
    </source>
</evidence>
<dbReference type="GO" id="GO:0004640">
    <property type="term" value="F:phosphoribosylanthranilate isomerase activity"/>
    <property type="evidence" value="ECO:0007669"/>
    <property type="project" value="UniProtKB-UniRule"/>
</dbReference>
<comment type="caution">
    <text evidence="10">The sequence shown here is derived from an EMBL/GenBank/DDBJ whole genome shotgun (WGS) entry which is preliminary data.</text>
</comment>
<evidence type="ECO:0000256" key="2">
    <source>
        <dbReference type="ARBA" id="ARBA00004664"/>
    </source>
</evidence>
<dbReference type="InterPro" id="IPR011060">
    <property type="entry name" value="RibuloseP-bd_barrel"/>
</dbReference>
<dbReference type="Gene3D" id="3.20.20.70">
    <property type="entry name" value="Aldolase class I"/>
    <property type="match status" value="1"/>
</dbReference>
<evidence type="ECO:0000256" key="4">
    <source>
        <dbReference type="ARBA" id="ARBA00022605"/>
    </source>
</evidence>
<dbReference type="InterPro" id="IPR044643">
    <property type="entry name" value="TrpF_fam"/>
</dbReference>
<organism evidence="10 11">
    <name type="scientific">Methanobacterium spitsbergense</name>
    <dbReference type="NCBI Taxonomy" id="2874285"/>
    <lineage>
        <taxon>Archaea</taxon>
        <taxon>Methanobacteriati</taxon>
        <taxon>Methanobacteriota</taxon>
        <taxon>Methanomada group</taxon>
        <taxon>Methanobacteria</taxon>
        <taxon>Methanobacteriales</taxon>
        <taxon>Methanobacteriaceae</taxon>
        <taxon>Methanobacterium</taxon>
    </lineage>
</organism>
<comment type="similarity">
    <text evidence="3 8">Belongs to the TrpF family.</text>
</comment>
<dbReference type="EMBL" id="JAIOUQ010000007">
    <property type="protein sequence ID" value="MBZ2165732.1"/>
    <property type="molecule type" value="Genomic_DNA"/>
</dbReference>
<sequence>MKIKICGITRFEDVSKCEESGANLIGFINIKRSKRFVTLQEIKTLVSSMKDKNKAVLVLEPDNPEEVIMKMKKTGIRIVQLHSLSKNQIKYLKWIEGFQRTLLERNITVIRAIGISNESLEMKDDELKFSSSKVKEIENFAKICDALLFDYQVKGKSGGTGLQIPTKMVLKAVKISKNVNHDIKIFLAGGMNSERIKNDIELQENVLDYFDVNSGVEDKPGIKNPELVDELMEIRAKI</sequence>
<dbReference type="InterPro" id="IPR013785">
    <property type="entry name" value="Aldolase_TIM"/>
</dbReference>
<keyword evidence="4 8" id="KW-0028">Amino-acid biosynthesis</keyword>
<dbReference type="PANTHER" id="PTHR42894">
    <property type="entry name" value="N-(5'-PHOSPHORIBOSYL)ANTHRANILATE ISOMERASE"/>
    <property type="match status" value="1"/>
</dbReference>
<dbReference type="SUPFAM" id="SSF51366">
    <property type="entry name" value="Ribulose-phoshate binding barrel"/>
    <property type="match status" value="1"/>
</dbReference>
<evidence type="ECO:0000256" key="1">
    <source>
        <dbReference type="ARBA" id="ARBA00001164"/>
    </source>
</evidence>
<dbReference type="Proteomes" id="UP000825933">
    <property type="component" value="Unassembled WGS sequence"/>
</dbReference>
<dbReference type="HAMAP" id="MF_00135">
    <property type="entry name" value="PRAI"/>
    <property type="match status" value="1"/>
</dbReference>
<proteinExistence type="inferred from homology"/>
<protein>
    <recommendedName>
        <fullName evidence="8">N-(5'-phosphoribosyl)anthranilate isomerase</fullName>
        <shortName evidence="8">PRAI</shortName>
        <ecNumber evidence="8">5.3.1.24</ecNumber>
    </recommendedName>
</protein>
<reference evidence="11" key="1">
    <citation type="journal article" date="2022" name="Microbiol. Resour. Announc.">
        <title>Draft Genome Sequence of a Methanogenic Archaeon from West Spitsbergen Permafrost.</title>
        <authorList>
            <person name="Trubitsyn V."/>
            <person name="Rivkina E."/>
            <person name="Shcherbakova V."/>
        </authorList>
    </citation>
    <scope>NUCLEOTIDE SEQUENCE [LARGE SCALE GENOMIC DNA]</scope>
    <source>
        <strain evidence="11">VT</strain>
    </source>
</reference>
<dbReference type="PANTHER" id="PTHR42894:SF1">
    <property type="entry name" value="N-(5'-PHOSPHORIBOSYL)ANTHRANILATE ISOMERASE"/>
    <property type="match status" value="1"/>
</dbReference>
<comment type="pathway">
    <text evidence="2 8">Amino-acid biosynthesis; L-tryptophan biosynthesis; L-tryptophan from chorismate: step 3/5.</text>
</comment>
<accession>A0A8T5UP20</accession>
<evidence type="ECO:0000256" key="8">
    <source>
        <dbReference type="HAMAP-Rule" id="MF_00135"/>
    </source>
</evidence>
<evidence type="ECO:0000256" key="7">
    <source>
        <dbReference type="ARBA" id="ARBA00023235"/>
    </source>
</evidence>
<evidence type="ECO:0000259" key="9">
    <source>
        <dbReference type="Pfam" id="PF00697"/>
    </source>
</evidence>
<evidence type="ECO:0000256" key="5">
    <source>
        <dbReference type="ARBA" id="ARBA00022822"/>
    </source>
</evidence>
<keyword evidence="5 8" id="KW-0822">Tryptophan biosynthesis</keyword>
<name>A0A8T5UP20_9EURY</name>
<feature type="domain" description="N-(5'phosphoribosyl) anthranilate isomerase (PRAI)" evidence="9">
    <location>
        <begin position="3"/>
        <end position="232"/>
    </location>
</feature>
<evidence type="ECO:0000313" key="10">
    <source>
        <dbReference type="EMBL" id="MBZ2165732.1"/>
    </source>
</evidence>
<comment type="catalytic activity">
    <reaction evidence="1 8">
        <text>N-(5-phospho-beta-D-ribosyl)anthranilate = 1-(2-carboxyphenylamino)-1-deoxy-D-ribulose 5-phosphate</text>
        <dbReference type="Rhea" id="RHEA:21540"/>
        <dbReference type="ChEBI" id="CHEBI:18277"/>
        <dbReference type="ChEBI" id="CHEBI:58613"/>
        <dbReference type="EC" id="5.3.1.24"/>
    </reaction>
</comment>
<evidence type="ECO:0000313" key="11">
    <source>
        <dbReference type="Proteomes" id="UP000825933"/>
    </source>
</evidence>
<dbReference type="InterPro" id="IPR001240">
    <property type="entry name" value="PRAI_dom"/>
</dbReference>
<gene>
    <name evidence="8" type="primary">trpF</name>
    <name evidence="10" type="ORF">K8N75_06725</name>
</gene>
<dbReference type="EC" id="5.3.1.24" evidence="8"/>
<dbReference type="Pfam" id="PF00697">
    <property type="entry name" value="PRAI"/>
    <property type="match status" value="1"/>
</dbReference>
<dbReference type="AlphaFoldDB" id="A0A8T5UP20"/>
<dbReference type="GO" id="GO:0000162">
    <property type="term" value="P:L-tryptophan biosynthetic process"/>
    <property type="evidence" value="ECO:0007669"/>
    <property type="project" value="UniProtKB-UniRule"/>
</dbReference>